<dbReference type="EMBL" id="JAGIQL010000031">
    <property type="protein sequence ID" value="MBP0457955.1"/>
    <property type="molecule type" value="Genomic_DNA"/>
</dbReference>
<evidence type="ECO:0000313" key="2">
    <source>
        <dbReference type="Proteomes" id="UP000670475"/>
    </source>
</evidence>
<dbReference type="Proteomes" id="UP000670475">
    <property type="component" value="Unassembled WGS sequence"/>
</dbReference>
<keyword evidence="2" id="KW-1185">Reference proteome</keyword>
<protein>
    <submittedName>
        <fullName evidence="1">Uncharacterized protein</fullName>
    </submittedName>
</protein>
<reference evidence="1" key="1">
    <citation type="submission" date="2021-03" db="EMBL/GenBank/DDBJ databases">
        <title>Whole genome sequence of Streptomyces bomunensis MMS17-BM035.</title>
        <authorList>
            <person name="Lee J.H."/>
        </authorList>
    </citation>
    <scope>NUCLEOTIDE SEQUENCE</scope>
    <source>
        <strain evidence="1">MMS17-BM035</strain>
    </source>
</reference>
<accession>A0A940MDG4</accession>
<dbReference type="AlphaFoldDB" id="A0A940MDG4"/>
<gene>
    <name evidence="1" type="ORF">JFN87_10640</name>
</gene>
<name>A0A940MDG4_9ACTN</name>
<proteinExistence type="predicted"/>
<comment type="caution">
    <text evidence="1">The sequence shown here is derived from an EMBL/GenBank/DDBJ whole genome shotgun (WGS) entry which is preliminary data.</text>
</comment>
<evidence type="ECO:0000313" key="1">
    <source>
        <dbReference type="EMBL" id="MBP0457955.1"/>
    </source>
</evidence>
<organism evidence="1 2">
    <name type="scientific">Streptomyces montanisoli</name>
    <dbReference type="NCBI Taxonomy" id="2798581"/>
    <lineage>
        <taxon>Bacteria</taxon>
        <taxon>Bacillati</taxon>
        <taxon>Actinomycetota</taxon>
        <taxon>Actinomycetes</taxon>
        <taxon>Kitasatosporales</taxon>
        <taxon>Streptomycetaceae</taxon>
        <taxon>Streptomyces</taxon>
    </lineage>
</organism>
<sequence>MALVATLAAAVSSACGVRTTAVPVDAGAAPSRMPCAVSAKDPDADAGPGTVPVRVYLVCASELAPVERAVHMPRRDTPDARVRIAQALLDSLQARPSAAEHQAGFTTYVQPPLLATAGRSGDPAATLRLSAQPEDLPGTALAQIVCTFAEGGAARGEKGRVVLGGPGPYAPRAYTCDASVKNDPDAAVPATAATVA</sequence>